<dbReference type="PROSITE" id="PS50801">
    <property type="entry name" value="STAS"/>
    <property type="match status" value="1"/>
</dbReference>
<sequence>MLVVNLSEDTAAVLEGEVLRLSGQVDAGVVTRVYDQGLKNLSAPVTEVDCHSLKGADSTCLALLLHLQSRLSKPLKVVGLPDELRVLVDLYGLQDLLELA</sequence>
<gene>
    <name evidence="2" type="ORF">EPV75_05560</name>
</gene>
<evidence type="ECO:0000259" key="1">
    <source>
        <dbReference type="PROSITE" id="PS50801"/>
    </source>
</evidence>
<dbReference type="Gene3D" id="3.30.750.24">
    <property type="entry name" value="STAS domain"/>
    <property type="match status" value="1"/>
</dbReference>
<dbReference type="KEGG" id="htr:EPV75_05560"/>
<evidence type="ECO:0000313" key="3">
    <source>
        <dbReference type="Proteomes" id="UP000285478"/>
    </source>
</evidence>
<dbReference type="EMBL" id="CP035033">
    <property type="protein sequence ID" value="QAB15170.1"/>
    <property type="molecule type" value="Genomic_DNA"/>
</dbReference>
<dbReference type="InterPro" id="IPR058548">
    <property type="entry name" value="MlaB-like_STAS"/>
</dbReference>
<dbReference type="Proteomes" id="UP000285478">
    <property type="component" value="Chromosome"/>
</dbReference>
<name>A0A410H2Y8_9GAMM</name>
<dbReference type="SUPFAM" id="SSF52091">
    <property type="entry name" value="SpoIIaa-like"/>
    <property type="match status" value="1"/>
</dbReference>
<dbReference type="Pfam" id="PF13466">
    <property type="entry name" value="STAS_2"/>
    <property type="match status" value="1"/>
</dbReference>
<feature type="domain" description="STAS" evidence="1">
    <location>
        <begin position="18"/>
        <end position="100"/>
    </location>
</feature>
<evidence type="ECO:0000313" key="2">
    <source>
        <dbReference type="EMBL" id="QAB15170.1"/>
    </source>
</evidence>
<dbReference type="AlphaFoldDB" id="A0A410H2Y8"/>
<protein>
    <submittedName>
        <fullName evidence="2">STAS domain-containing protein</fullName>
    </submittedName>
</protein>
<reference evidence="2 3" key="1">
    <citation type="journal article" date="2018" name="Environ. Microbiol.">
        <title>Genomes of ubiquitous marine and hypersaline Hydrogenovibrio, Thiomicrorhabdus and Thiomicrospira spp. encode a diversity of mechanisms to sustain chemolithoautotrophy in heterogeneous environments.</title>
        <authorList>
            <person name="Scott K.M."/>
            <person name="Williams J."/>
            <person name="Porter C.M.B."/>
            <person name="Russel S."/>
            <person name="Harmer T.L."/>
            <person name="Paul J.H."/>
            <person name="Antonen K.M."/>
            <person name="Bridges M.K."/>
            <person name="Camper G.J."/>
            <person name="Campla C.K."/>
            <person name="Casella L.G."/>
            <person name="Chase E."/>
            <person name="Conrad J.W."/>
            <person name="Cruz M.C."/>
            <person name="Dunlap D.S."/>
            <person name="Duran L."/>
            <person name="Fahsbender E.M."/>
            <person name="Goldsmith D.B."/>
            <person name="Keeley R.F."/>
            <person name="Kondoff M.R."/>
            <person name="Kussy B.I."/>
            <person name="Lane M.K."/>
            <person name="Lawler S."/>
            <person name="Leigh B.A."/>
            <person name="Lewis C."/>
            <person name="Lostal L.M."/>
            <person name="Marking D."/>
            <person name="Mancera P.A."/>
            <person name="McClenthan E.C."/>
            <person name="McIntyre E.A."/>
            <person name="Mine J.A."/>
            <person name="Modi S."/>
            <person name="Moore B.D."/>
            <person name="Morgan W.A."/>
            <person name="Nelson K.M."/>
            <person name="Nguyen K.N."/>
            <person name="Ogburn N."/>
            <person name="Parrino D.G."/>
            <person name="Pedapudi A.D."/>
            <person name="Pelham R.P."/>
            <person name="Preece A.M."/>
            <person name="Rampersad E.A."/>
            <person name="Richardson J.C."/>
            <person name="Rodgers C.M."/>
            <person name="Schaffer B.L."/>
            <person name="Sheridan N.E."/>
            <person name="Solone M.R."/>
            <person name="Staley Z.R."/>
            <person name="Tabuchi M."/>
            <person name="Waide R.J."/>
            <person name="Wanjugi P.W."/>
            <person name="Young S."/>
            <person name="Clum A."/>
            <person name="Daum C."/>
            <person name="Huntemann M."/>
            <person name="Ivanova N."/>
            <person name="Kyrpides N."/>
            <person name="Mikhailova N."/>
            <person name="Palaniappan K."/>
            <person name="Pillay M."/>
            <person name="Reddy T.B.K."/>
            <person name="Shapiro N."/>
            <person name="Stamatis D."/>
            <person name="Varghese N."/>
            <person name="Woyke T."/>
            <person name="Boden R."/>
            <person name="Freyermuth S.K."/>
            <person name="Kerfeld C.A."/>
        </authorList>
    </citation>
    <scope>NUCLEOTIDE SEQUENCE [LARGE SCALE GENOMIC DNA]</scope>
    <source>
        <strain evidence="2 3">JR-2</strain>
    </source>
</reference>
<keyword evidence="3" id="KW-1185">Reference proteome</keyword>
<proteinExistence type="predicted"/>
<organism evidence="2 3">
    <name type="scientific">Hydrogenovibrio thermophilus</name>
    <dbReference type="NCBI Taxonomy" id="265883"/>
    <lineage>
        <taxon>Bacteria</taxon>
        <taxon>Pseudomonadati</taxon>
        <taxon>Pseudomonadota</taxon>
        <taxon>Gammaproteobacteria</taxon>
        <taxon>Thiotrichales</taxon>
        <taxon>Piscirickettsiaceae</taxon>
        <taxon>Hydrogenovibrio</taxon>
    </lineage>
</organism>
<dbReference type="InterPro" id="IPR036513">
    <property type="entry name" value="STAS_dom_sf"/>
</dbReference>
<accession>A0A410H2Y8</accession>
<dbReference type="InterPro" id="IPR002645">
    <property type="entry name" value="STAS_dom"/>
</dbReference>